<comment type="caution">
    <text evidence="2">The sequence shown here is derived from an EMBL/GenBank/DDBJ whole genome shotgun (WGS) entry which is preliminary data.</text>
</comment>
<dbReference type="PANTHER" id="PTHR20958">
    <property type="entry name" value="GLYCINE N-ACYLTRANSFERASE-LIKE PROTEIN"/>
    <property type="match status" value="1"/>
</dbReference>
<dbReference type="Gene3D" id="3.40.630.30">
    <property type="match status" value="1"/>
</dbReference>
<accession>A0AAV5T4N9</accession>
<dbReference type="PANTHER" id="PTHR20958:SF6">
    <property type="entry name" value="GLYCINE N-ACYLTRANSFERASE-LIKE PROTEIN"/>
    <property type="match status" value="1"/>
</dbReference>
<name>A0AAV5T4N9_9BILA</name>
<dbReference type="SUPFAM" id="SSF55729">
    <property type="entry name" value="Acyl-CoA N-acyltransferases (Nat)"/>
    <property type="match status" value="1"/>
</dbReference>
<reference evidence="2" key="1">
    <citation type="submission" date="2023-10" db="EMBL/GenBank/DDBJ databases">
        <title>Genome assembly of Pristionchus species.</title>
        <authorList>
            <person name="Yoshida K."/>
            <person name="Sommer R.J."/>
        </authorList>
    </citation>
    <scope>NUCLEOTIDE SEQUENCE</scope>
    <source>
        <strain evidence="2">RS0144</strain>
    </source>
</reference>
<evidence type="ECO:0000313" key="2">
    <source>
        <dbReference type="EMBL" id="GMS86631.1"/>
    </source>
</evidence>
<dbReference type="EMBL" id="BTSX01000002">
    <property type="protein sequence ID" value="GMS86631.1"/>
    <property type="molecule type" value="Genomic_DNA"/>
</dbReference>
<organism evidence="2 3">
    <name type="scientific">Pristionchus entomophagus</name>
    <dbReference type="NCBI Taxonomy" id="358040"/>
    <lineage>
        <taxon>Eukaryota</taxon>
        <taxon>Metazoa</taxon>
        <taxon>Ecdysozoa</taxon>
        <taxon>Nematoda</taxon>
        <taxon>Chromadorea</taxon>
        <taxon>Rhabditida</taxon>
        <taxon>Rhabditina</taxon>
        <taxon>Diplogasteromorpha</taxon>
        <taxon>Diplogasteroidea</taxon>
        <taxon>Neodiplogasteridae</taxon>
        <taxon>Pristionchus</taxon>
    </lineage>
</organism>
<dbReference type="CDD" id="cd04301">
    <property type="entry name" value="NAT_SF"/>
    <property type="match status" value="1"/>
</dbReference>
<dbReference type="GO" id="GO:0016747">
    <property type="term" value="F:acyltransferase activity, transferring groups other than amino-acyl groups"/>
    <property type="evidence" value="ECO:0007669"/>
    <property type="project" value="InterPro"/>
</dbReference>
<dbReference type="InterPro" id="IPR013653">
    <property type="entry name" value="GCN5-like_dom"/>
</dbReference>
<sequence length="313" mass="36021">PLCVSRHRLEMALRTYVTNEDLRVLCAMELEGDTYQDEPITSFIDSTIQIAISRVFTLTQLDVFGFPAIGQQYIYCMETSDVQHPYLHVKAPPASDVDWRVLHDGARLLLEKYRQQILEHGRIMISTDEHTSDAFEALITIVFKGKMKRIMNSNCGMFYMTNDQRENLLAMEIPVPAGFRIESVNADKDGDTIYSLWKNAISREVTIERLRCFPSICVRDSAGELVGWAMTGRFGQISNEFVMPEHRGKGLGRAVELALAKELIRKGRRVFKYVDIANEAVYESSSRSTKWTLWREEDGKRKPLYFRKFEIVS</sequence>
<dbReference type="AlphaFoldDB" id="A0AAV5T4N9"/>
<evidence type="ECO:0000259" key="1">
    <source>
        <dbReference type="PROSITE" id="PS51186"/>
    </source>
</evidence>
<dbReference type="Pfam" id="PF08445">
    <property type="entry name" value="FR47"/>
    <property type="match status" value="1"/>
</dbReference>
<dbReference type="PROSITE" id="PS51186">
    <property type="entry name" value="GNAT"/>
    <property type="match status" value="1"/>
</dbReference>
<protein>
    <recommendedName>
        <fullName evidence="1">N-acetyltransferase domain-containing protein</fullName>
    </recommendedName>
</protein>
<gene>
    <name evidence="2" type="ORF">PENTCL1PPCAC_8806</name>
</gene>
<proteinExistence type="predicted"/>
<dbReference type="InterPro" id="IPR053225">
    <property type="entry name" value="Acyl-CoA_N-acyltransferase"/>
</dbReference>
<dbReference type="InterPro" id="IPR000182">
    <property type="entry name" value="GNAT_dom"/>
</dbReference>
<dbReference type="InterPro" id="IPR016181">
    <property type="entry name" value="Acyl_CoA_acyltransferase"/>
</dbReference>
<feature type="non-terminal residue" evidence="2">
    <location>
        <position position="1"/>
    </location>
</feature>
<keyword evidence="3" id="KW-1185">Reference proteome</keyword>
<evidence type="ECO:0000313" key="3">
    <source>
        <dbReference type="Proteomes" id="UP001432027"/>
    </source>
</evidence>
<dbReference type="Proteomes" id="UP001432027">
    <property type="component" value="Unassembled WGS sequence"/>
</dbReference>
<feature type="domain" description="N-acetyltransferase" evidence="1">
    <location>
        <begin position="179"/>
        <end position="313"/>
    </location>
</feature>